<dbReference type="EMBL" id="KN832982">
    <property type="protein sequence ID" value="KIM86425.1"/>
    <property type="molecule type" value="Genomic_DNA"/>
</dbReference>
<dbReference type="InterPro" id="IPR014756">
    <property type="entry name" value="Ig_E-set"/>
</dbReference>
<dbReference type="STRING" id="765440.A0A0C3FQL2"/>
<dbReference type="OrthoDB" id="4001642at2759"/>
<dbReference type="Gene3D" id="2.60.40.640">
    <property type="match status" value="1"/>
</dbReference>
<feature type="compositionally biased region" description="Polar residues" evidence="1">
    <location>
        <begin position="753"/>
        <end position="768"/>
    </location>
</feature>
<protein>
    <recommendedName>
        <fullName evidence="2">Arrestin C-terminal-like domain-containing protein</fullName>
    </recommendedName>
</protein>
<reference evidence="3 4" key="1">
    <citation type="submission" date="2014-04" db="EMBL/GenBank/DDBJ databases">
        <authorList>
            <consortium name="DOE Joint Genome Institute"/>
            <person name="Kuo A."/>
            <person name="Tarkka M."/>
            <person name="Buscot F."/>
            <person name="Kohler A."/>
            <person name="Nagy L.G."/>
            <person name="Floudas D."/>
            <person name="Copeland A."/>
            <person name="Barry K.W."/>
            <person name="Cichocki N."/>
            <person name="Veneault-Fourrey C."/>
            <person name="LaButti K."/>
            <person name="Lindquist E.A."/>
            <person name="Lipzen A."/>
            <person name="Lundell T."/>
            <person name="Morin E."/>
            <person name="Murat C."/>
            <person name="Sun H."/>
            <person name="Tunlid A."/>
            <person name="Henrissat B."/>
            <person name="Grigoriev I.V."/>
            <person name="Hibbett D.S."/>
            <person name="Martin F."/>
            <person name="Nordberg H.P."/>
            <person name="Cantor M.N."/>
            <person name="Hua S.X."/>
        </authorList>
    </citation>
    <scope>NUCLEOTIDE SEQUENCE [LARGE SCALE GENOMIC DNA]</scope>
    <source>
        <strain evidence="3 4">F 1598</strain>
    </source>
</reference>
<dbReference type="Proteomes" id="UP000054166">
    <property type="component" value="Unassembled WGS sequence"/>
</dbReference>
<dbReference type="SUPFAM" id="SSF81296">
    <property type="entry name" value="E set domains"/>
    <property type="match status" value="1"/>
</dbReference>
<feature type="compositionally biased region" description="Polar residues" evidence="1">
    <location>
        <begin position="604"/>
        <end position="633"/>
    </location>
</feature>
<feature type="compositionally biased region" description="Polar residues" evidence="1">
    <location>
        <begin position="485"/>
        <end position="504"/>
    </location>
</feature>
<evidence type="ECO:0000313" key="4">
    <source>
        <dbReference type="Proteomes" id="UP000054166"/>
    </source>
</evidence>
<feature type="compositionally biased region" description="Basic and acidic residues" evidence="1">
    <location>
        <begin position="783"/>
        <end position="795"/>
    </location>
</feature>
<gene>
    <name evidence="3" type="ORF">PILCRDRAFT_4920</name>
</gene>
<dbReference type="AlphaFoldDB" id="A0A0C3FQL2"/>
<feature type="compositionally biased region" description="Low complexity" evidence="1">
    <location>
        <begin position="471"/>
        <end position="484"/>
    </location>
</feature>
<proteinExistence type="predicted"/>
<dbReference type="GO" id="GO:0000917">
    <property type="term" value="P:division septum assembly"/>
    <property type="evidence" value="ECO:0007669"/>
    <property type="project" value="TreeGrafter"/>
</dbReference>
<reference evidence="4" key="2">
    <citation type="submission" date="2015-01" db="EMBL/GenBank/DDBJ databases">
        <title>Evolutionary Origins and Diversification of the Mycorrhizal Mutualists.</title>
        <authorList>
            <consortium name="DOE Joint Genome Institute"/>
            <consortium name="Mycorrhizal Genomics Consortium"/>
            <person name="Kohler A."/>
            <person name="Kuo A."/>
            <person name="Nagy L.G."/>
            <person name="Floudas D."/>
            <person name="Copeland A."/>
            <person name="Barry K.W."/>
            <person name="Cichocki N."/>
            <person name="Veneault-Fourrey C."/>
            <person name="LaButti K."/>
            <person name="Lindquist E.A."/>
            <person name="Lipzen A."/>
            <person name="Lundell T."/>
            <person name="Morin E."/>
            <person name="Murat C."/>
            <person name="Riley R."/>
            <person name="Ohm R."/>
            <person name="Sun H."/>
            <person name="Tunlid A."/>
            <person name="Henrissat B."/>
            <person name="Grigoriev I.V."/>
            <person name="Hibbett D.S."/>
            <person name="Martin F."/>
        </authorList>
    </citation>
    <scope>NUCLEOTIDE SEQUENCE [LARGE SCALE GENOMIC DNA]</scope>
    <source>
        <strain evidence="4">F 1598</strain>
    </source>
</reference>
<name>A0A0C3FQL2_PILCF</name>
<evidence type="ECO:0000256" key="1">
    <source>
        <dbReference type="SAM" id="MobiDB-lite"/>
    </source>
</evidence>
<dbReference type="InterPro" id="IPR011022">
    <property type="entry name" value="Arrestin_C-like"/>
</dbReference>
<feature type="compositionally biased region" description="Basic and acidic residues" evidence="1">
    <location>
        <begin position="736"/>
        <end position="746"/>
    </location>
</feature>
<dbReference type="Pfam" id="PF02752">
    <property type="entry name" value="Arrestin_C"/>
    <property type="match status" value="1"/>
</dbReference>
<dbReference type="InterPro" id="IPR053060">
    <property type="entry name" value="Cytokinesis_Signaling_Reg"/>
</dbReference>
<keyword evidence="4" id="KW-1185">Reference proteome</keyword>
<dbReference type="HOGENOM" id="CLU_006109_0_0_1"/>
<evidence type="ECO:0000313" key="3">
    <source>
        <dbReference type="EMBL" id="KIM86425.1"/>
    </source>
</evidence>
<feature type="region of interest" description="Disordered" evidence="1">
    <location>
        <begin position="384"/>
        <end position="577"/>
    </location>
</feature>
<accession>A0A0C3FQL2</accession>
<feature type="compositionally biased region" description="Basic and acidic residues" evidence="1">
    <location>
        <begin position="513"/>
        <end position="524"/>
    </location>
</feature>
<sequence>MSTVKLTLRPPPNVDYVQGYPGIPPGPPDRPQAAVKGTIEVRVGPQGCKAKWVRIELKKIETLPGGGQGNTFFDFVGPSPVSLWQSSEEYSLLPTQDFPFYIRIPESIPPSTVLDKGAGIRYELVASVCVKGKKGFLRRGKSVDISTLAVIPIDKHELHSTWPVYSQSEVRQLPQEGVTLTVERTRNCYGPGDRVSVMATLKSDSLHTVILRGFEFTLKETTIFRPGPHAAGKNKAPQVKESIIGEQKVPVNVTLYGGTQHKAELACIIPQSHQTTSLNSARHIDITYTLYVKALMGTGAHLIMELPVIVTNWPRSESVLAIKRIGTATSLSLGAAGNIPAPPPNNRIAHNLSLNGGPSPGYQPPIQHFERLSEFGDRSSIAPVSPPGKFSTLPSKGYQGGLDEFGYGRPEIKSSATTPVRRPSTHAQDDTSSLHSEMRPSTARRGANNGRFTITNIGEDDDELNAQEMPLSSSAHSQLSNSQSPTSTAQTVLTTAQSPTNGQSPRGPWLTAEEEKKRLYDEANAKVARVQGTSALQSPPVDPSPPVSHRTASPPPAPIQQSTTPPRKDPWLSAEEEKVRIYEQAQANAMRTQMSVLGYGETYSPLNQGVFSPRSPQSAAASGSHTKPPSMGQSAGAALYQQAISSMNRHAAEQTLPSPPPSRGRVSPPIKLGVPAFASAEEEKAALKRYQEAKSAVDRIQGIQVPKSPPLPYDSLYPQNPSRTNSYSASTSNPLAEKEKLRRAFEAQDAAAYSQQIPAYDSRPSSLSAPDYTPPEPSGSGHLSEKERLRRKYEAQDAAALANPPQPPPRRPSIQQSLPPAPTGGSSILSAVEEKARLKAMYEAEEQQRSAPNGSPPPSFDYPTVRQDATDTINVGPPPPLMPRPPAEYIQETQEEDARVRDSVAEHDIAHSKIQNIPRKLDLGPFTPFRVGSLNGISDPPPPPPLPPKQFTA</sequence>
<organism evidence="3 4">
    <name type="scientific">Piloderma croceum (strain F 1598)</name>
    <dbReference type="NCBI Taxonomy" id="765440"/>
    <lineage>
        <taxon>Eukaryota</taxon>
        <taxon>Fungi</taxon>
        <taxon>Dikarya</taxon>
        <taxon>Basidiomycota</taxon>
        <taxon>Agaricomycotina</taxon>
        <taxon>Agaricomycetes</taxon>
        <taxon>Agaricomycetidae</taxon>
        <taxon>Atheliales</taxon>
        <taxon>Atheliaceae</taxon>
        <taxon>Piloderma</taxon>
    </lineage>
</organism>
<feature type="domain" description="Arrestin C-terminal-like" evidence="2">
    <location>
        <begin position="177"/>
        <end position="312"/>
    </location>
</feature>
<feature type="compositionally biased region" description="Pro residues" evidence="1">
    <location>
        <begin position="876"/>
        <end position="886"/>
    </location>
</feature>
<feature type="region of interest" description="Disordered" evidence="1">
    <location>
        <begin position="603"/>
        <end position="671"/>
    </location>
</feature>
<feature type="compositionally biased region" description="Basic and acidic residues" evidence="1">
    <location>
        <begin position="832"/>
        <end position="848"/>
    </location>
</feature>
<dbReference type="PANTHER" id="PTHR36419">
    <property type="entry name" value="ARRESTIN FAMILY PROTEIN 1"/>
    <property type="match status" value="1"/>
</dbReference>
<feature type="region of interest" description="Disordered" evidence="1">
    <location>
        <begin position="930"/>
        <end position="953"/>
    </location>
</feature>
<dbReference type="InParanoid" id="A0A0C3FQL2"/>
<feature type="compositionally biased region" description="Basic and acidic residues" evidence="1">
    <location>
        <begin position="566"/>
        <end position="577"/>
    </location>
</feature>
<dbReference type="GO" id="GO:0000935">
    <property type="term" value="C:division septum"/>
    <property type="evidence" value="ECO:0007669"/>
    <property type="project" value="TreeGrafter"/>
</dbReference>
<dbReference type="InterPro" id="IPR014752">
    <property type="entry name" value="Arrestin-like_C"/>
</dbReference>
<dbReference type="PANTHER" id="PTHR36419:SF1">
    <property type="entry name" value="RHO1 GEF LOCALIZING PROTEIN 1"/>
    <property type="match status" value="1"/>
</dbReference>
<evidence type="ECO:0000259" key="2">
    <source>
        <dbReference type="Pfam" id="PF02752"/>
    </source>
</evidence>
<feature type="compositionally biased region" description="Pro residues" evidence="1">
    <location>
        <begin position="939"/>
        <end position="953"/>
    </location>
</feature>
<feature type="region of interest" description="Disordered" evidence="1">
    <location>
        <begin position="691"/>
        <end position="886"/>
    </location>
</feature>
<feature type="compositionally biased region" description="Polar residues" evidence="1">
    <location>
        <begin position="717"/>
        <end position="734"/>
    </location>
</feature>